<dbReference type="Pfam" id="PF13579">
    <property type="entry name" value="Glyco_trans_4_4"/>
    <property type="match status" value="1"/>
</dbReference>
<proteinExistence type="predicted"/>
<keyword evidence="2" id="KW-0808">Transferase</keyword>
<dbReference type="InterPro" id="IPR028098">
    <property type="entry name" value="Glyco_trans_4-like_N"/>
</dbReference>
<name>A0A1H3N140_9PSED</name>
<reference evidence="2 3" key="1">
    <citation type="submission" date="2016-10" db="EMBL/GenBank/DDBJ databases">
        <authorList>
            <person name="de Groot N.N."/>
        </authorList>
    </citation>
    <scope>NUCLEOTIDE SEQUENCE [LARGE SCALE GENOMIC DNA]</scope>
    <source>
        <strain evidence="2 3">ICMP 14252</strain>
    </source>
</reference>
<dbReference type="Gene3D" id="3.40.50.2000">
    <property type="entry name" value="Glycogen Phosphorylase B"/>
    <property type="match status" value="2"/>
</dbReference>
<evidence type="ECO:0000259" key="1">
    <source>
        <dbReference type="Pfam" id="PF13579"/>
    </source>
</evidence>
<feature type="domain" description="Glycosyltransferase subfamily 4-like N-terminal" evidence="1">
    <location>
        <begin position="27"/>
        <end position="150"/>
    </location>
</feature>
<organism evidence="2 3">
    <name type="scientific">Pseudomonas salomonii</name>
    <dbReference type="NCBI Taxonomy" id="191391"/>
    <lineage>
        <taxon>Bacteria</taxon>
        <taxon>Pseudomonadati</taxon>
        <taxon>Pseudomonadota</taxon>
        <taxon>Gammaproteobacteria</taxon>
        <taxon>Pseudomonadales</taxon>
        <taxon>Pseudomonadaceae</taxon>
        <taxon>Pseudomonas</taxon>
    </lineage>
</organism>
<dbReference type="EMBL" id="FNOX01000005">
    <property type="protein sequence ID" value="SDY82463.1"/>
    <property type="molecule type" value="Genomic_DNA"/>
</dbReference>
<dbReference type="SUPFAM" id="SSF53756">
    <property type="entry name" value="UDP-Glycosyltransferase/glycogen phosphorylase"/>
    <property type="match status" value="1"/>
</dbReference>
<accession>A0A1H3N140</accession>
<dbReference type="PANTHER" id="PTHR45947:SF3">
    <property type="entry name" value="SULFOQUINOVOSYL TRANSFERASE SQD2"/>
    <property type="match status" value="1"/>
</dbReference>
<evidence type="ECO:0000313" key="3">
    <source>
        <dbReference type="Proteomes" id="UP000182902"/>
    </source>
</evidence>
<protein>
    <submittedName>
        <fullName evidence="2">Glycosyl transferase 4-like domain-containing protein</fullName>
    </submittedName>
</protein>
<sequence length="471" mass="52556">MSSLSLPSSAPRILLCVHQFFPTFSAGTEVLTLSTAKALRSLGYDVHVVTGALTQAQLYSSDSYEFQGFTVHRIWTPYRQGQFTAETVVEEYDNQNIVPEFEAILESFEPDLVHFFHFKNLTLSCLQSCLKRNIPTVFTPTDYWLTCRTCQLLKPWGTPECNGPASHAGNCLKHLLMNTNKRVLVDSVKIVPAKMIALLFQILSHLPLSRLARYRRMYIDLKSRKSIITDYLSKTDLILPPTQSIESLLEANQISGRKIQPLKYAVEPPVITQELILREHSKSGSYTIGFIGTLITHKGCHVLLDAIKMIDNKNIDIRIYGDTEHYPDYVASLRAQCAEDERVHFVGTFAPDLIGDVMADLDALVIPSIWRENAPLVLLNALASGLPVIASDVTGITEYLNSEDAVELFPAGNSHALAQVLKNHLNAFKPGTTGLHRTPRVAGSTLKIYANALDRAYIGLIKRPHEKTEIL</sequence>
<dbReference type="RefSeq" id="WP_069788040.1">
    <property type="nucleotide sequence ID" value="NZ_FNOX01000005.1"/>
</dbReference>
<dbReference type="GO" id="GO:0016757">
    <property type="term" value="F:glycosyltransferase activity"/>
    <property type="evidence" value="ECO:0007669"/>
    <property type="project" value="TreeGrafter"/>
</dbReference>
<dbReference type="Pfam" id="PF13692">
    <property type="entry name" value="Glyco_trans_1_4"/>
    <property type="match status" value="1"/>
</dbReference>
<dbReference type="Proteomes" id="UP000182902">
    <property type="component" value="Unassembled WGS sequence"/>
</dbReference>
<gene>
    <name evidence="2" type="ORF">SAMN05216247_105241</name>
</gene>
<evidence type="ECO:0000313" key="2">
    <source>
        <dbReference type="EMBL" id="SDY82463.1"/>
    </source>
</evidence>
<dbReference type="InterPro" id="IPR050194">
    <property type="entry name" value="Glycosyltransferase_grp1"/>
</dbReference>
<dbReference type="PANTHER" id="PTHR45947">
    <property type="entry name" value="SULFOQUINOVOSYL TRANSFERASE SQD2"/>
    <property type="match status" value="1"/>
</dbReference>
<dbReference type="AlphaFoldDB" id="A0A1H3N140"/>